<dbReference type="InterPro" id="IPR001932">
    <property type="entry name" value="PPM-type_phosphatase-like_dom"/>
</dbReference>
<evidence type="ECO:0000259" key="2">
    <source>
        <dbReference type="PROSITE" id="PS51746"/>
    </source>
</evidence>
<protein>
    <recommendedName>
        <fullName evidence="2">PPM-type phosphatase domain-containing protein</fullName>
    </recommendedName>
</protein>
<dbReference type="PANTHER" id="PTHR47992">
    <property type="entry name" value="PROTEIN PHOSPHATASE"/>
    <property type="match status" value="1"/>
</dbReference>
<dbReference type="SUPFAM" id="SSF81606">
    <property type="entry name" value="PP2C-like"/>
    <property type="match status" value="1"/>
</dbReference>
<evidence type="ECO:0000256" key="1">
    <source>
        <dbReference type="SAM" id="MobiDB-lite"/>
    </source>
</evidence>
<proteinExistence type="predicted"/>
<feature type="compositionally biased region" description="Basic and acidic residues" evidence="1">
    <location>
        <begin position="172"/>
        <end position="183"/>
    </location>
</feature>
<name>A0AAD2EB32_9LAMI</name>
<keyword evidence="4" id="KW-1185">Reference proteome</keyword>
<sequence>MGMCYSTIGAKKGRDQGRNLHLKSKKSSSCVFSKLTGDGGGGAAAASVAVVEETQIPGRLFANGTSRIASLYTQQGQKGTNQDSMIVWENFCTRSDMNATFCGVFDGHGPYGHMVSRKVRDALPLLLRAEWEAKLNIHQNSGHENGDAERKSHFDNSVDDDRGAKLNSHRNSVHENGDTDGMSHFDNFVDDDRGVELNGHQNSVHENGDAKGMSHFSNFVDGDGGAKVNSHRISVHENGDAEGMSHFDNSVNDDGGDSVEVEEKDEFPEMHMPLKKSILKAFKLMDKELKLHDTINSFCSGTTAVGGGGGEQNSQQATMAQGQDLIIGNIGDSRAVLATRDDGNALMAVQLTVDLKPNLPREAARIRKFKGRVFALKDEPEVTRVWLPTSNSPGLAMARAFGDFCLKDFGLISIPDVYYHHINERDEFVILATDGVWDVLSNKEAVDIVASAPDSGTATRALVNCATRAWKFKYPASKNDDCAAICIFLKHVYSIDVLEAQNGATKAHEEDMKKILVPTPGGMEISNEALADIIVHSCTNTNESSMILPVTDVAEAQNDVTNADKEETKKVLSSREEDMGISDEARATAVVHSVITKESSEIVPVVDEVEEKPPGWSLSQFKRSLAECLSTADDEWSALEGIARVNSLLSLPRLSSKT</sequence>
<feature type="compositionally biased region" description="Basic and acidic residues" evidence="1">
    <location>
        <begin position="144"/>
        <end position="164"/>
    </location>
</feature>
<evidence type="ECO:0000313" key="3">
    <source>
        <dbReference type="EMBL" id="CAI9784059.1"/>
    </source>
</evidence>
<dbReference type="SMART" id="SM00332">
    <property type="entry name" value="PP2Cc"/>
    <property type="match status" value="1"/>
</dbReference>
<feature type="region of interest" description="Disordered" evidence="1">
    <location>
        <begin position="140"/>
        <end position="186"/>
    </location>
</feature>
<gene>
    <name evidence="3" type="ORF">FPE_LOCUS31489</name>
</gene>
<dbReference type="PROSITE" id="PS51746">
    <property type="entry name" value="PPM_2"/>
    <property type="match status" value="1"/>
</dbReference>
<reference evidence="3" key="1">
    <citation type="submission" date="2023-05" db="EMBL/GenBank/DDBJ databases">
        <authorList>
            <person name="Huff M."/>
        </authorList>
    </citation>
    <scope>NUCLEOTIDE SEQUENCE</scope>
</reference>
<dbReference type="InterPro" id="IPR036457">
    <property type="entry name" value="PPM-type-like_dom_sf"/>
</dbReference>
<dbReference type="EMBL" id="OU503055">
    <property type="protein sequence ID" value="CAI9784059.1"/>
    <property type="molecule type" value="Genomic_DNA"/>
</dbReference>
<feature type="domain" description="PPM-type phosphatase" evidence="2">
    <location>
        <begin position="68"/>
        <end position="489"/>
    </location>
</feature>
<dbReference type="Proteomes" id="UP000834106">
    <property type="component" value="Chromosome 20"/>
</dbReference>
<evidence type="ECO:0000313" key="4">
    <source>
        <dbReference type="Proteomes" id="UP000834106"/>
    </source>
</evidence>
<dbReference type="Gene3D" id="3.60.40.10">
    <property type="entry name" value="PPM-type phosphatase domain"/>
    <property type="match status" value="2"/>
</dbReference>
<dbReference type="GO" id="GO:0004722">
    <property type="term" value="F:protein serine/threonine phosphatase activity"/>
    <property type="evidence" value="ECO:0007669"/>
    <property type="project" value="InterPro"/>
</dbReference>
<dbReference type="AlphaFoldDB" id="A0AAD2EB32"/>
<dbReference type="CDD" id="cd00143">
    <property type="entry name" value="PP2Cc"/>
    <property type="match status" value="1"/>
</dbReference>
<dbReference type="InterPro" id="IPR015655">
    <property type="entry name" value="PP2C"/>
</dbReference>
<organism evidence="3 4">
    <name type="scientific">Fraxinus pennsylvanica</name>
    <dbReference type="NCBI Taxonomy" id="56036"/>
    <lineage>
        <taxon>Eukaryota</taxon>
        <taxon>Viridiplantae</taxon>
        <taxon>Streptophyta</taxon>
        <taxon>Embryophyta</taxon>
        <taxon>Tracheophyta</taxon>
        <taxon>Spermatophyta</taxon>
        <taxon>Magnoliopsida</taxon>
        <taxon>eudicotyledons</taxon>
        <taxon>Gunneridae</taxon>
        <taxon>Pentapetalae</taxon>
        <taxon>asterids</taxon>
        <taxon>lamiids</taxon>
        <taxon>Lamiales</taxon>
        <taxon>Oleaceae</taxon>
        <taxon>Oleeae</taxon>
        <taxon>Fraxinus</taxon>
    </lineage>
</organism>
<dbReference type="Pfam" id="PF00481">
    <property type="entry name" value="PP2C"/>
    <property type="match status" value="1"/>
</dbReference>
<accession>A0AAD2EB32</accession>